<feature type="non-terminal residue" evidence="2">
    <location>
        <position position="1"/>
    </location>
</feature>
<dbReference type="InterPro" id="IPR058240">
    <property type="entry name" value="rSAM_sf"/>
</dbReference>
<sequence length="196" mass="22204">DTSGSLRKFLSMWADFVFKNTEFDERLPGLRRKLRRVRSFKQNTVELTPDLFFTTRVMGDWSEHSIDDGVRARVGYCPGIRENFGVLWNGDIVFCCVDYEGRTSVGNIKDMTLTEALAGPAMQGAIAGFDKLKIVHPHCQRCIGDKNHLNTLVRQLGSIVYFKGVKKFFGKRDIAGKVQGERPSNARVGVEEKERL</sequence>
<reference evidence="2" key="1">
    <citation type="submission" date="2018-06" db="EMBL/GenBank/DDBJ databases">
        <authorList>
            <person name="Zhirakovskaya E."/>
        </authorList>
    </citation>
    <scope>NUCLEOTIDE SEQUENCE</scope>
</reference>
<dbReference type="Gene3D" id="3.20.20.70">
    <property type="entry name" value="Aldolase class I"/>
    <property type="match status" value="1"/>
</dbReference>
<dbReference type="Pfam" id="PF13186">
    <property type="entry name" value="SPASM"/>
    <property type="match status" value="1"/>
</dbReference>
<proteinExistence type="predicted"/>
<protein>
    <recommendedName>
        <fullName evidence="1">4Fe4S-binding SPASM domain-containing protein</fullName>
    </recommendedName>
</protein>
<accession>A0A3B0QQ15</accession>
<dbReference type="SUPFAM" id="SSF102114">
    <property type="entry name" value="Radical SAM enzymes"/>
    <property type="match status" value="1"/>
</dbReference>
<name>A0A3B0QQ15_9ZZZZ</name>
<gene>
    <name evidence="2" type="ORF">MNBD_DELTA01-1277</name>
</gene>
<dbReference type="AlphaFoldDB" id="A0A3B0QQ15"/>
<organism evidence="2">
    <name type="scientific">hydrothermal vent metagenome</name>
    <dbReference type="NCBI Taxonomy" id="652676"/>
    <lineage>
        <taxon>unclassified sequences</taxon>
        <taxon>metagenomes</taxon>
        <taxon>ecological metagenomes</taxon>
    </lineage>
</organism>
<feature type="domain" description="4Fe4S-binding SPASM" evidence="1">
    <location>
        <begin position="77"/>
        <end position="142"/>
    </location>
</feature>
<evidence type="ECO:0000259" key="1">
    <source>
        <dbReference type="Pfam" id="PF13186"/>
    </source>
</evidence>
<dbReference type="InterPro" id="IPR013785">
    <property type="entry name" value="Aldolase_TIM"/>
</dbReference>
<dbReference type="InterPro" id="IPR023885">
    <property type="entry name" value="4Fe4S-binding_SPASM_dom"/>
</dbReference>
<dbReference type="EMBL" id="UOEA01000006">
    <property type="protein sequence ID" value="VAV82259.1"/>
    <property type="molecule type" value="Genomic_DNA"/>
</dbReference>
<evidence type="ECO:0000313" key="2">
    <source>
        <dbReference type="EMBL" id="VAV82259.1"/>
    </source>
</evidence>